<dbReference type="Proteomes" id="UP000195437">
    <property type="component" value="Chromosome"/>
</dbReference>
<accession>A0A1Y0IW39</accession>
<dbReference type="AlphaFoldDB" id="A0A1Y0IW39"/>
<keyword evidence="2" id="KW-1185">Reference proteome</keyword>
<evidence type="ECO:0000313" key="1">
    <source>
        <dbReference type="EMBL" id="ARU63564.1"/>
    </source>
</evidence>
<name>A0A1Y0IW39_9BACL</name>
<dbReference type="KEGG" id="tum:CBW65_23045"/>
<gene>
    <name evidence="1" type="ORF">CBW65_23045</name>
</gene>
<evidence type="ECO:0000313" key="2">
    <source>
        <dbReference type="Proteomes" id="UP000195437"/>
    </source>
</evidence>
<sequence length="209" mass="24592">MRDYEVYPLETAQADEFLQKWAYLSVPFEEQQPGQIAAYMREHPPFLTVVHPTFRADHAEQWHPAITSIIGREHSGFFFDWNSDEQELQACTPAGMTLNYLRVSEDPKHYVLVEWSDRLLQTVPCGSSILNALWVFGFQGYVCQKEHRAEFASFAGAHNITLDGIKRYFEIAPFYWNWAFDNDNDEIYFLSYRYQADWIRNRLATIKKS</sequence>
<dbReference type="EMBL" id="CP021434">
    <property type="protein sequence ID" value="ARU63564.1"/>
    <property type="molecule type" value="Genomic_DNA"/>
</dbReference>
<proteinExistence type="predicted"/>
<reference evidence="2" key="1">
    <citation type="submission" date="2017-05" db="EMBL/GenBank/DDBJ databases">
        <authorList>
            <person name="Sung H."/>
        </authorList>
    </citation>
    <scope>NUCLEOTIDE SEQUENCE [LARGE SCALE GENOMIC DNA]</scope>
    <source>
        <strain evidence="2">AR23208</strain>
    </source>
</reference>
<dbReference type="RefSeq" id="WP_087458900.1">
    <property type="nucleotide sequence ID" value="NZ_CP021434.1"/>
</dbReference>
<organism evidence="1 2">
    <name type="scientific">Tumebacillus avium</name>
    <dbReference type="NCBI Taxonomy" id="1903704"/>
    <lineage>
        <taxon>Bacteria</taxon>
        <taxon>Bacillati</taxon>
        <taxon>Bacillota</taxon>
        <taxon>Bacilli</taxon>
        <taxon>Bacillales</taxon>
        <taxon>Alicyclobacillaceae</taxon>
        <taxon>Tumebacillus</taxon>
    </lineage>
</organism>
<protein>
    <submittedName>
        <fullName evidence="1">Uncharacterized protein</fullName>
    </submittedName>
</protein>